<dbReference type="VEuPathDB" id="FungiDB:FVEG_15972"/>
<sequence length="308" mass="34082">MEPILKSLHAVQANPHILSASERNLLLAQCRVTIAQLEASGMLDSVQDAHSAGFQFHSNSLRRLTSILNGFTKESDDRICTFQDLDPELVIVCGLCISVKEVSRMKADTWSAVIRQARLTAKRLAPYLARSTQIEGAVNKSSNNSFKTKFESFQKDFGVFRRITGITDNGVKYFHYIAPCVPQLEHLTRLAATGTVALYVPEIESDGRLRITTQWDENFLAGLFGCRLDDYDAAGLIAYAYRDRVTQYLGFYISEAIETSQTRASDLPENPVTQSVSCNGFPGQIIIVDVYVGKGKCIEILGLASLEA</sequence>
<accession>W7MPI3</accession>
<organism evidence="1 2">
    <name type="scientific">Gibberella moniliformis (strain M3125 / FGSC 7600)</name>
    <name type="common">Maize ear and stalk rot fungus</name>
    <name type="synonym">Fusarium verticillioides</name>
    <dbReference type="NCBI Taxonomy" id="334819"/>
    <lineage>
        <taxon>Eukaryota</taxon>
        <taxon>Fungi</taxon>
        <taxon>Dikarya</taxon>
        <taxon>Ascomycota</taxon>
        <taxon>Pezizomycotina</taxon>
        <taxon>Sordariomycetes</taxon>
        <taxon>Hypocreomycetidae</taxon>
        <taxon>Hypocreales</taxon>
        <taxon>Nectriaceae</taxon>
        <taxon>Fusarium</taxon>
        <taxon>Fusarium fujikuroi species complex</taxon>
    </lineage>
</organism>
<dbReference type="Proteomes" id="UP000009096">
    <property type="component" value="Chromosome 7"/>
</dbReference>
<reference evidence="1 2" key="1">
    <citation type="journal article" date="2010" name="Nature">
        <title>Comparative genomics reveals mobile pathogenicity chromosomes in Fusarium.</title>
        <authorList>
            <person name="Ma L.J."/>
            <person name="van der Does H.C."/>
            <person name="Borkovich K.A."/>
            <person name="Coleman J.J."/>
            <person name="Daboussi M.J."/>
            <person name="Di Pietro A."/>
            <person name="Dufresne M."/>
            <person name="Freitag M."/>
            <person name="Grabherr M."/>
            <person name="Henrissat B."/>
            <person name="Houterman P.M."/>
            <person name="Kang S."/>
            <person name="Shim W.B."/>
            <person name="Woloshuk C."/>
            <person name="Xie X."/>
            <person name="Xu J.R."/>
            <person name="Antoniw J."/>
            <person name="Baker S.E."/>
            <person name="Bluhm B.H."/>
            <person name="Breakspear A."/>
            <person name="Brown D.W."/>
            <person name="Butchko R.A."/>
            <person name="Chapman S."/>
            <person name="Coulson R."/>
            <person name="Coutinho P.M."/>
            <person name="Danchin E.G."/>
            <person name="Diener A."/>
            <person name="Gale L.R."/>
            <person name="Gardiner D.M."/>
            <person name="Goff S."/>
            <person name="Hammond-Kosack K.E."/>
            <person name="Hilburn K."/>
            <person name="Hua-Van A."/>
            <person name="Jonkers W."/>
            <person name="Kazan K."/>
            <person name="Kodira C.D."/>
            <person name="Koehrsen M."/>
            <person name="Kumar L."/>
            <person name="Lee Y.H."/>
            <person name="Li L."/>
            <person name="Manners J.M."/>
            <person name="Miranda-Saavedra D."/>
            <person name="Mukherjee M."/>
            <person name="Park G."/>
            <person name="Park J."/>
            <person name="Park S.Y."/>
            <person name="Proctor R.H."/>
            <person name="Regev A."/>
            <person name="Ruiz-Roldan M.C."/>
            <person name="Sain D."/>
            <person name="Sakthikumar S."/>
            <person name="Sykes S."/>
            <person name="Schwartz D.C."/>
            <person name="Turgeon B.G."/>
            <person name="Wapinski I."/>
            <person name="Yoder O."/>
            <person name="Young S."/>
            <person name="Zeng Q."/>
            <person name="Zhou S."/>
            <person name="Galagan J."/>
            <person name="Cuomo C.A."/>
            <person name="Kistler H.C."/>
            <person name="Rep M."/>
        </authorList>
    </citation>
    <scope>NUCLEOTIDE SEQUENCE [LARGE SCALE GENOMIC DNA]</scope>
    <source>
        <strain evidence="2">M3125 / FGSC 7600</strain>
    </source>
</reference>
<dbReference type="RefSeq" id="XP_018752723.1">
    <property type="nucleotide sequence ID" value="XM_018905200.1"/>
</dbReference>
<dbReference type="KEGG" id="fvr:FVEG_15972"/>
<dbReference type="EMBL" id="CM000584">
    <property type="protein sequence ID" value="EWG46532.1"/>
    <property type="molecule type" value="Genomic_DNA"/>
</dbReference>
<dbReference type="EMBL" id="DS022249">
    <property type="protein sequence ID" value="EWG46532.1"/>
    <property type="molecule type" value="Genomic_DNA"/>
</dbReference>
<protein>
    <submittedName>
        <fullName evidence="1">Uncharacterized protein</fullName>
    </submittedName>
</protein>
<dbReference type="GeneID" id="30072848"/>
<proteinExistence type="predicted"/>
<evidence type="ECO:0000313" key="2">
    <source>
        <dbReference type="Proteomes" id="UP000009096"/>
    </source>
</evidence>
<keyword evidence="2" id="KW-1185">Reference proteome</keyword>
<dbReference type="AlphaFoldDB" id="W7MPI3"/>
<gene>
    <name evidence="1" type="ORF">FVEG_15972</name>
</gene>
<dbReference type="OrthoDB" id="3729499at2759"/>
<evidence type="ECO:0000313" key="1">
    <source>
        <dbReference type="EMBL" id="EWG46532.1"/>
    </source>
</evidence>
<name>W7MPI3_GIBM7</name>